<dbReference type="AlphaFoldDB" id="A0A6J5F7L0"/>
<dbReference type="InterPro" id="IPR036291">
    <property type="entry name" value="NAD(P)-bd_dom_sf"/>
</dbReference>
<dbReference type="InterPro" id="IPR002347">
    <property type="entry name" value="SDR_fam"/>
</dbReference>
<dbReference type="EMBL" id="CADIKH010000075">
    <property type="protein sequence ID" value="CAB3773467.1"/>
    <property type="molecule type" value="Genomic_DNA"/>
</dbReference>
<dbReference type="RefSeq" id="WP_175232564.1">
    <property type="nucleotide sequence ID" value="NZ_CADIKH010000075.1"/>
</dbReference>
<protein>
    <submittedName>
        <fullName evidence="1">Uncharacterized protein</fullName>
    </submittedName>
</protein>
<reference evidence="1 2" key="1">
    <citation type="submission" date="2020-04" db="EMBL/GenBank/DDBJ databases">
        <authorList>
            <person name="De Canck E."/>
        </authorList>
    </citation>
    <scope>NUCLEOTIDE SEQUENCE [LARGE SCALE GENOMIC DNA]</scope>
    <source>
        <strain evidence="1 2">LMG 29542</strain>
    </source>
</reference>
<keyword evidence="2" id="KW-1185">Reference proteome</keyword>
<gene>
    <name evidence="1" type="ORF">LMG29542_07248</name>
</gene>
<dbReference type="Pfam" id="PF13561">
    <property type="entry name" value="adh_short_C2"/>
    <property type="match status" value="1"/>
</dbReference>
<name>A0A6J5F7L0_9BURK</name>
<proteinExistence type="predicted"/>
<dbReference type="Proteomes" id="UP000494363">
    <property type="component" value="Unassembled WGS sequence"/>
</dbReference>
<sequence length="36" mass="3914">MNHPDEIAQTIMFLGSDKARYLTGKIVSVDGGYSAQ</sequence>
<evidence type="ECO:0000313" key="2">
    <source>
        <dbReference type="Proteomes" id="UP000494363"/>
    </source>
</evidence>
<dbReference type="Gene3D" id="3.40.50.720">
    <property type="entry name" value="NAD(P)-binding Rossmann-like Domain"/>
    <property type="match status" value="1"/>
</dbReference>
<dbReference type="SUPFAM" id="SSF51735">
    <property type="entry name" value="NAD(P)-binding Rossmann-fold domains"/>
    <property type="match status" value="1"/>
</dbReference>
<organism evidence="1 2">
    <name type="scientific">Paraburkholderia humisilvae</name>
    <dbReference type="NCBI Taxonomy" id="627669"/>
    <lineage>
        <taxon>Bacteria</taxon>
        <taxon>Pseudomonadati</taxon>
        <taxon>Pseudomonadota</taxon>
        <taxon>Betaproteobacteria</taxon>
        <taxon>Burkholderiales</taxon>
        <taxon>Burkholderiaceae</taxon>
        <taxon>Paraburkholderia</taxon>
    </lineage>
</organism>
<evidence type="ECO:0000313" key="1">
    <source>
        <dbReference type="EMBL" id="CAB3773467.1"/>
    </source>
</evidence>
<accession>A0A6J5F7L0</accession>